<dbReference type="Gene3D" id="3.60.10.10">
    <property type="entry name" value="Endonuclease/exonuclease/phosphatase"/>
    <property type="match status" value="1"/>
</dbReference>
<dbReference type="Pfam" id="PF00078">
    <property type="entry name" value="RVT_1"/>
    <property type="match status" value="1"/>
</dbReference>
<keyword evidence="2" id="KW-1133">Transmembrane helix</keyword>
<dbReference type="SUPFAM" id="SSF56219">
    <property type="entry name" value="DNase I-like"/>
    <property type="match status" value="1"/>
</dbReference>
<dbReference type="SUPFAM" id="SSF56672">
    <property type="entry name" value="DNA/RNA polymerases"/>
    <property type="match status" value="1"/>
</dbReference>
<evidence type="ECO:0000256" key="2">
    <source>
        <dbReference type="SAM" id="Phobius"/>
    </source>
</evidence>
<feature type="non-terminal residue" evidence="4">
    <location>
        <position position="1126"/>
    </location>
</feature>
<accession>A0ABN9XHS9</accession>
<dbReference type="Proteomes" id="UP001189429">
    <property type="component" value="Unassembled WGS sequence"/>
</dbReference>
<reference evidence="4" key="1">
    <citation type="submission" date="2023-10" db="EMBL/GenBank/DDBJ databases">
        <authorList>
            <person name="Chen Y."/>
            <person name="Shah S."/>
            <person name="Dougan E. K."/>
            <person name="Thang M."/>
            <person name="Chan C."/>
        </authorList>
    </citation>
    <scope>NUCLEOTIDE SEQUENCE [LARGE SCALE GENOMIC DNA]</scope>
</reference>
<dbReference type="InterPro" id="IPR000477">
    <property type="entry name" value="RT_dom"/>
</dbReference>
<evidence type="ECO:0000313" key="4">
    <source>
        <dbReference type="EMBL" id="CAK0897914.1"/>
    </source>
</evidence>
<keyword evidence="5" id="KW-1185">Reference proteome</keyword>
<protein>
    <recommendedName>
        <fullName evidence="3">Reverse transcriptase domain-containing protein</fullName>
    </recommendedName>
</protein>
<gene>
    <name evidence="4" type="ORF">PCOR1329_LOCUS75959</name>
</gene>
<dbReference type="EMBL" id="CAUYUJ010020400">
    <property type="protein sequence ID" value="CAK0897914.1"/>
    <property type="molecule type" value="Genomic_DNA"/>
</dbReference>
<dbReference type="PANTHER" id="PTHR19446">
    <property type="entry name" value="REVERSE TRANSCRIPTASES"/>
    <property type="match status" value="1"/>
</dbReference>
<proteinExistence type="predicted"/>
<name>A0ABN9XHS9_9DINO</name>
<feature type="domain" description="Reverse transcriptase" evidence="3">
    <location>
        <begin position="870"/>
        <end position="1080"/>
    </location>
</feature>
<dbReference type="InterPro" id="IPR036691">
    <property type="entry name" value="Endo/exonu/phosph_ase_sf"/>
</dbReference>
<feature type="transmembrane region" description="Helical" evidence="2">
    <location>
        <begin position="53"/>
        <end position="84"/>
    </location>
</feature>
<evidence type="ECO:0000259" key="3">
    <source>
        <dbReference type="Pfam" id="PF00078"/>
    </source>
</evidence>
<organism evidence="4 5">
    <name type="scientific">Prorocentrum cordatum</name>
    <dbReference type="NCBI Taxonomy" id="2364126"/>
    <lineage>
        <taxon>Eukaryota</taxon>
        <taxon>Sar</taxon>
        <taxon>Alveolata</taxon>
        <taxon>Dinophyceae</taxon>
        <taxon>Prorocentrales</taxon>
        <taxon>Prorocentraceae</taxon>
        <taxon>Prorocentrum</taxon>
    </lineage>
</organism>
<keyword evidence="2" id="KW-0812">Transmembrane</keyword>
<keyword evidence="2" id="KW-0472">Membrane</keyword>
<sequence length="1126" mass="123272">MSCIVSMGVKILIRRLLPLVAVIPLRNPAALPLGAVAAVVLVVQLALGLPPTAMLALLLSPLAVLAVLAALVVLAGTSLCLLVLQPRIGAPTLRLWEHLAVAAKLEMAATFPSQEARPDPNATPQGPAARLFDPWAAAAGAGATPRAQAAAGGAADCGEEEEHAAFTRAFYHADISARFMQLRNEFDNIVTTAITNSVQQSNAPIVATLATLQKQLSSQHTSIDQQVMASVRPQFDTMQRQFQEQHDALSRRVDYTERDIEAQAAKLAELQKQVEELRRQSELDRQLPSRPPAPPGFDREIDPTQVIVVSSKLVGLAGVREVVNSFMGELNFSEDDTYTIKALTPLPAKKFAVCFSGPIGLASRRVQKALANLKSDGAWRVFQCPAQGADPARLHFGPDKSPKQVRGEMLLRKVRSSLMELDSQRKWFVDRERSVLKSDYTDILRLVPRPGRVLRVDVALGQTQLVIFNVHNHGLTKGEVQSVCEQIDCALRRAADDPLSYFVVVLGDLNYSCDSSLIFHRPTGAQRQLTQDHKVHAPIWAATLGKMMEINSEAATHFCKFTNSINIIDRFFCSATGWMMCQLMTEVNTVDTPEHLCSMGISDHAALSIRLRLRGVRPAAERPIPKHIFTSVAFQRRLRGMVADGDEDLLRWSPPVATEHYKYMMKEAAREARDTLFFSAPDLPGTLQLVARGIARAVWRQDAALALKLIETSQHAADALTVDGQVVSLRHAPSFEQWAAGVHRLVRERTAALAAYWTPVFSKKEPHPVMTQMYLDRFLTKASDIDLHCPLTPMFRKVLRRARHSAPGVDGLPYAAWSACDYGAQHLARMFGWLCQGQSLFASASVTLQAFLPKGADDSDLPSGVCSRSPDKIRVLGLRNTDVKILSSVMNRVLEPVAQAVAPASQRGFIRGRNFCYNVLELDVHARLASQHPLAVRRSPVLVGFDYGQAFPSLSQSFLLQLLGSLGLPAEILAFVGWMYLAVEGVVLDGGCYSTIFWIRSGIIQGCGLSGSLYALASSPMLADPERSIEQRQLGICRACADDLGAVLYELASLRILVRVLGVMEKIAGLKIKISKCTLVPLVGRMTETLKTMTQTQLASIASDWSGFAVEGWLLYLGMILGPDAT</sequence>
<dbReference type="InterPro" id="IPR043502">
    <property type="entry name" value="DNA/RNA_pol_sf"/>
</dbReference>
<evidence type="ECO:0000256" key="1">
    <source>
        <dbReference type="SAM" id="MobiDB-lite"/>
    </source>
</evidence>
<comment type="caution">
    <text evidence="4">The sequence shown here is derived from an EMBL/GenBank/DDBJ whole genome shotgun (WGS) entry which is preliminary data.</text>
</comment>
<feature type="region of interest" description="Disordered" evidence="1">
    <location>
        <begin position="279"/>
        <end position="300"/>
    </location>
</feature>
<evidence type="ECO:0000313" key="5">
    <source>
        <dbReference type="Proteomes" id="UP001189429"/>
    </source>
</evidence>